<dbReference type="GO" id="GO:0016832">
    <property type="term" value="F:aldehyde-lyase activity"/>
    <property type="evidence" value="ECO:0007669"/>
    <property type="project" value="TreeGrafter"/>
</dbReference>
<reference evidence="4" key="2">
    <citation type="submission" date="2021-04" db="EMBL/GenBank/DDBJ databases">
        <authorList>
            <person name="Gilroy R."/>
        </authorList>
    </citation>
    <scope>NUCLEOTIDE SEQUENCE</scope>
    <source>
        <strain evidence="4">Gambia16-554</strain>
    </source>
</reference>
<dbReference type="InterPro" id="IPR001303">
    <property type="entry name" value="Aldolase_II/adducin_N"/>
</dbReference>
<sequence>LREDQVALCRISDGTPLNGVRPTMEAGFHLGTMLKRPEVGCVLHFQSPYATVVACVKDKPADFNVTLEGPLYIGREVPVVPFLPPGSPELAAAVVEVLTAHDIVLMSNHGQVACGTDFPDTFRRAVFFEMACRIIVLSHGNYTTV</sequence>
<dbReference type="GO" id="GO:0046872">
    <property type="term" value="F:metal ion binding"/>
    <property type="evidence" value="ECO:0007669"/>
    <property type="project" value="UniProtKB-KW"/>
</dbReference>
<dbReference type="Gene3D" id="3.40.225.10">
    <property type="entry name" value="Class II aldolase/adducin N-terminal domain"/>
    <property type="match status" value="1"/>
</dbReference>
<dbReference type="Proteomes" id="UP000824115">
    <property type="component" value="Unassembled WGS sequence"/>
</dbReference>
<dbReference type="SUPFAM" id="SSF53639">
    <property type="entry name" value="AraD/HMP-PK domain-like"/>
    <property type="match status" value="1"/>
</dbReference>
<dbReference type="GO" id="GO:0019323">
    <property type="term" value="P:pentose catabolic process"/>
    <property type="evidence" value="ECO:0007669"/>
    <property type="project" value="TreeGrafter"/>
</dbReference>
<name>A0A9D2GS66_9BACT</name>
<feature type="domain" description="Class II aldolase/adducin N-terminal" evidence="3">
    <location>
        <begin position="3"/>
        <end position="136"/>
    </location>
</feature>
<protein>
    <submittedName>
        <fullName evidence="4">Class II aldolase/adducin family protein</fullName>
    </submittedName>
</protein>
<organism evidence="4 5">
    <name type="scientific">Candidatus Coprenecus stercoravium</name>
    <dbReference type="NCBI Taxonomy" id="2840735"/>
    <lineage>
        <taxon>Bacteria</taxon>
        <taxon>Pseudomonadati</taxon>
        <taxon>Bacteroidota</taxon>
        <taxon>Bacteroidia</taxon>
        <taxon>Bacteroidales</taxon>
        <taxon>Rikenellaceae</taxon>
        <taxon>Rikenellaceae incertae sedis</taxon>
        <taxon>Candidatus Coprenecus</taxon>
    </lineage>
</organism>
<accession>A0A9D2GS66</accession>
<keyword evidence="1" id="KW-0479">Metal-binding</keyword>
<dbReference type="InterPro" id="IPR050197">
    <property type="entry name" value="Aldolase_class_II_sugar_metab"/>
</dbReference>
<dbReference type="Pfam" id="PF00596">
    <property type="entry name" value="Aldolase_II"/>
    <property type="match status" value="1"/>
</dbReference>
<dbReference type="PANTHER" id="PTHR22789">
    <property type="entry name" value="FUCULOSE PHOSPHATE ALDOLASE"/>
    <property type="match status" value="1"/>
</dbReference>
<dbReference type="GO" id="GO:0005829">
    <property type="term" value="C:cytosol"/>
    <property type="evidence" value="ECO:0007669"/>
    <property type="project" value="TreeGrafter"/>
</dbReference>
<evidence type="ECO:0000256" key="2">
    <source>
        <dbReference type="ARBA" id="ARBA00023239"/>
    </source>
</evidence>
<dbReference type="InterPro" id="IPR036409">
    <property type="entry name" value="Aldolase_II/adducin_N_sf"/>
</dbReference>
<proteinExistence type="predicted"/>
<dbReference type="AlphaFoldDB" id="A0A9D2GS66"/>
<dbReference type="SMART" id="SM01007">
    <property type="entry name" value="Aldolase_II"/>
    <property type="match status" value="1"/>
</dbReference>
<keyword evidence="2" id="KW-0456">Lyase</keyword>
<feature type="non-terminal residue" evidence="4">
    <location>
        <position position="1"/>
    </location>
</feature>
<evidence type="ECO:0000256" key="1">
    <source>
        <dbReference type="ARBA" id="ARBA00022723"/>
    </source>
</evidence>
<comment type="caution">
    <text evidence="4">The sequence shown here is derived from an EMBL/GenBank/DDBJ whole genome shotgun (WGS) entry which is preliminary data.</text>
</comment>
<evidence type="ECO:0000313" key="4">
    <source>
        <dbReference type="EMBL" id="HIZ86460.1"/>
    </source>
</evidence>
<gene>
    <name evidence="4" type="ORF">IAC04_08210</name>
</gene>
<reference evidence="4" key="1">
    <citation type="journal article" date="2021" name="PeerJ">
        <title>Extensive microbial diversity within the chicken gut microbiome revealed by metagenomics and culture.</title>
        <authorList>
            <person name="Gilroy R."/>
            <person name="Ravi A."/>
            <person name="Getino M."/>
            <person name="Pursley I."/>
            <person name="Horton D.L."/>
            <person name="Alikhan N.F."/>
            <person name="Baker D."/>
            <person name="Gharbi K."/>
            <person name="Hall N."/>
            <person name="Watson M."/>
            <person name="Adriaenssens E.M."/>
            <person name="Foster-Nyarko E."/>
            <person name="Jarju S."/>
            <person name="Secka A."/>
            <person name="Antonio M."/>
            <person name="Oren A."/>
            <person name="Chaudhuri R.R."/>
            <person name="La Ragione R."/>
            <person name="Hildebrand F."/>
            <person name="Pallen M.J."/>
        </authorList>
    </citation>
    <scope>NUCLEOTIDE SEQUENCE</scope>
    <source>
        <strain evidence="4">Gambia16-554</strain>
    </source>
</reference>
<evidence type="ECO:0000259" key="3">
    <source>
        <dbReference type="SMART" id="SM01007"/>
    </source>
</evidence>
<evidence type="ECO:0000313" key="5">
    <source>
        <dbReference type="Proteomes" id="UP000824115"/>
    </source>
</evidence>
<dbReference type="EMBL" id="DXAW01000142">
    <property type="protein sequence ID" value="HIZ86460.1"/>
    <property type="molecule type" value="Genomic_DNA"/>
</dbReference>
<dbReference type="PANTHER" id="PTHR22789:SF0">
    <property type="entry name" value="3-OXO-TETRONATE 4-PHOSPHATE DECARBOXYLASE-RELATED"/>
    <property type="match status" value="1"/>
</dbReference>